<protein>
    <submittedName>
        <fullName evidence="1">Uncharacterized protein</fullName>
    </submittedName>
</protein>
<evidence type="ECO:0000313" key="1">
    <source>
        <dbReference type="EMBL" id="MBJ7597753.1"/>
    </source>
</evidence>
<organism evidence="1 2">
    <name type="scientific">Candidatus Nephthysia bennettiae</name>
    <dbReference type="NCBI Taxonomy" id="3127016"/>
    <lineage>
        <taxon>Bacteria</taxon>
        <taxon>Bacillati</taxon>
        <taxon>Candidatus Dormiibacterota</taxon>
        <taxon>Candidatus Dormibacteria</taxon>
        <taxon>Candidatus Dormibacterales</taxon>
        <taxon>Candidatus Dormibacteraceae</taxon>
        <taxon>Candidatus Nephthysia</taxon>
    </lineage>
</organism>
<name>A0A934N8A0_9BACT</name>
<proteinExistence type="predicted"/>
<reference evidence="1" key="1">
    <citation type="submission" date="2020-10" db="EMBL/GenBank/DDBJ databases">
        <title>Ca. Dormibacterota MAGs.</title>
        <authorList>
            <person name="Montgomery K."/>
        </authorList>
    </citation>
    <scope>NUCLEOTIDE SEQUENCE [LARGE SCALE GENOMIC DNA]</scope>
    <source>
        <strain evidence="1">SC8812_S17_10</strain>
    </source>
</reference>
<gene>
    <name evidence="1" type="ORF">JF922_06675</name>
</gene>
<keyword evidence="2" id="KW-1185">Reference proteome</keyword>
<dbReference type="RefSeq" id="WP_338200219.1">
    <property type="nucleotide sequence ID" value="NZ_JAEKNR010000075.1"/>
</dbReference>
<comment type="caution">
    <text evidence="1">The sequence shown here is derived from an EMBL/GenBank/DDBJ whole genome shotgun (WGS) entry which is preliminary data.</text>
</comment>
<dbReference type="AlphaFoldDB" id="A0A934N8A0"/>
<evidence type="ECO:0000313" key="2">
    <source>
        <dbReference type="Proteomes" id="UP000612893"/>
    </source>
</evidence>
<sequence length="227" mass="25500">MSRPQKQTSTGRVYLSLDEPDMALLKAYALQTGRPAATVAGQLVVNMLRGARDSSGAVDPELIANVLQQLKGDTKSPVQLPRWRWPLDRLLGHRERQWWDRWLPQLNQLMGRTLEPNDIALGERSGPLLDDKGYSDLLEFLLPTQGTVSWRSLDYRKCMRPELRPTWEPTIRHVARALEALEDAESTEAGANASILVQANISGPWLRTLLAITGLQPPELLPKQRLA</sequence>
<accession>A0A934N8A0</accession>
<dbReference type="Proteomes" id="UP000612893">
    <property type="component" value="Unassembled WGS sequence"/>
</dbReference>
<dbReference type="EMBL" id="JAEKNR010000075">
    <property type="protein sequence ID" value="MBJ7597753.1"/>
    <property type="molecule type" value="Genomic_DNA"/>
</dbReference>